<dbReference type="OrthoDB" id="2408539at2759"/>
<keyword evidence="3" id="KW-1185">Reference proteome</keyword>
<dbReference type="AlphaFoldDB" id="A0A0F8U5C9"/>
<dbReference type="EMBL" id="JZBS01003438">
    <property type="protein sequence ID" value="KKK14939.1"/>
    <property type="molecule type" value="Genomic_DNA"/>
</dbReference>
<comment type="caution">
    <text evidence="2">The sequence shown here is derived from an EMBL/GenBank/DDBJ whole genome shotgun (WGS) entry which is preliminary data.</text>
</comment>
<accession>A0A0F8U5C9</accession>
<gene>
    <name evidence="2" type="ORF">ARAM_006134</name>
</gene>
<evidence type="ECO:0000313" key="3">
    <source>
        <dbReference type="Proteomes" id="UP000034291"/>
    </source>
</evidence>
<keyword evidence="1" id="KW-0732">Signal</keyword>
<sequence length="156" mass="16896">MKFTAALTTTLMATSSSATLFDKWSPWGKRDYACINVVQGIPENATIAAGTTIDIVFDRHSGRCSIPDDAKAGPYNVWLANNPVVVPNGVHTDYYAKIAGPFPESEARISVTIPRDLPAVQAETLWYLRLDTDLPDTPQVSRSSVFGFGFGVVVTS</sequence>
<protein>
    <submittedName>
        <fullName evidence="2">Uncharacterized protein</fullName>
    </submittedName>
</protein>
<proteinExistence type="predicted"/>
<evidence type="ECO:0000313" key="2">
    <source>
        <dbReference type="EMBL" id="KKK14939.1"/>
    </source>
</evidence>
<reference evidence="2 3" key="1">
    <citation type="submission" date="2015-02" db="EMBL/GenBank/DDBJ databases">
        <title>Draft Genome Sequences of Two Closely-Related Aflatoxigenic Aspergillus Species Obtained from the Cote d'Ivoire.</title>
        <authorList>
            <person name="Moore G.G."/>
            <person name="Beltz S.B."/>
            <person name="Mack B.M."/>
        </authorList>
    </citation>
    <scope>NUCLEOTIDE SEQUENCE [LARGE SCALE GENOMIC DNA]</scope>
    <source>
        <strain evidence="2 3">SRRC1468</strain>
    </source>
</reference>
<feature type="chain" id="PRO_5002528661" evidence="1">
    <location>
        <begin position="19"/>
        <end position="156"/>
    </location>
</feature>
<feature type="signal peptide" evidence="1">
    <location>
        <begin position="1"/>
        <end position="18"/>
    </location>
</feature>
<name>A0A0F8U5C9_9EURO</name>
<organism evidence="2 3">
    <name type="scientific">Aspergillus rambellii</name>
    <dbReference type="NCBI Taxonomy" id="308745"/>
    <lineage>
        <taxon>Eukaryota</taxon>
        <taxon>Fungi</taxon>
        <taxon>Dikarya</taxon>
        <taxon>Ascomycota</taxon>
        <taxon>Pezizomycotina</taxon>
        <taxon>Eurotiomycetes</taxon>
        <taxon>Eurotiomycetidae</taxon>
        <taxon>Eurotiales</taxon>
        <taxon>Aspergillaceae</taxon>
        <taxon>Aspergillus</taxon>
        <taxon>Aspergillus subgen. Nidulantes</taxon>
    </lineage>
</organism>
<dbReference type="Proteomes" id="UP000034291">
    <property type="component" value="Unassembled WGS sequence"/>
</dbReference>
<evidence type="ECO:0000256" key="1">
    <source>
        <dbReference type="SAM" id="SignalP"/>
    </source>
</evidence>